<reference evidence="2" key="1">
    <citation type="journal article" date="2021" name="Proc. Natl. Acad. Sci. U.S.A.">
        <title>A Catalog of Tens of Thousands of Viruses from Human Metagenomes Reveals Hidden Associations with Chronic Diseases.</title>
        <authorList>
            <person name="Tisza M.J."/>
            <person name="Buck C.B."/>
        </authorList>
    </citation>
    <scope>NUCLEOTIDE SEQUENCE</scope>
    <source>
        <strain evidence="2">Ct8Lf7</strain>
    </source>
</reference>
<evidence type="ECO:0000256" key="1">
    <source>
        <dbReference type="SAM" id="Phobius"/>
    </source>
</evidence>
<evidence type="ECO:0000313" key="2">
    <source>
        <dbReference type="EMBL" id="DAF44293.1"/>
    </source>
</evidence>
<organism evidence="2">
    <name type="scientific">Podoviridae sp. ct8Lf7</name>
    <dbReference type="NCBI Taxonomy" id="2827723"/>
    <lineage>
        <taxon>Viruses</taxon>
        <taxon>Duplodnaviria</taxon>
        <taxon>Heunggongvirae</taxon>
        <taxon>Uroviricota</taxon>
        <taxon>Caudoviricetes</taxon>
    </lineage>
</organism>
<keyword evidence="1" id="KW-0472">Membrane</keyword>
<accession>A0A8S5RZU9</accession>
<dbReference type="EMBL" id="BK032511">
    <property type="protein sequence ID" value="DAF44293.1"/>
    <property type="molecule type" value="Genomic_DNA"/>
</dbReference>
<sequence length="60" mass="7010">MIYAIVIIGLCNIALIICLLYRIDDIGKLIKINRIYIEDIEDQINLLMDIKAVKKNQENY</sequence>
<keyword evidence="1" id="KW-0812">Transmembrane</keyword>
<keyword evidence="1" id="KW-1133">Transmembrane helix</keyword>
<proteinExistence type="predicted"/>
<name>A0A8S5RZU9_9CAUD</name>
<protein>
    <submittedName>
        <fullName evidence="2">Uncharacterized protein</fullName>
    </submittedName>
</protein>
<feature type="transmembrane region" description="Helical" evidence="1">
    <location>
        <begin position="6"/>
        <end position="23"/>
    </location>
</feature>